<reference evidence="8" key="3">
    <citation type="submission" date="2020-05" db="UniProtKB">
        <authorList>
            <consortium name="EnsemblMetazoa"/>
        </authorList>
    </citation>
    <scope>IDENTIFICATION</scope>
    <source>
        <strain evidence="8">USDA</strain>
    </source>
</reference>
<dbReference type="eggNOG" id="KOG0288">
    <property type="taxonomic scope" value="Eukaryota"/>
</dbReference>
<dbReference type="GO" id="GO:0043495">
    <property type="term" value="F:protein-membrane adaptor activity"/>
    <property type="evidence" value="ECO:0007669"/>
    <property type="project" value="TreeGrafter"/>
</dbReference>
<protein>
    <recommendedName>
        <fullName evidence="6">Autophagy-related protein 16 domain-containing protein</fullName>
    </recommendedName>
</protein>
<evidence type="ECO:0000313" key="8">
    <source>
        <dbReference type="EnsemblMetazoa" id="PHUM495740-PA"/>
    </source>
</evidence>
<dbReference type="FunCoup" id="E0VX60">
    <property type="interactions" value="2277"/>
</dbReference>
<dbReference type="GeneID" id="8236001"/>
<dbReference type="InterPro" id="IPR001680">
    <property type="entry name" value="WD40_rpt"/>
</dbReference>
<dbReference type="InterPro" id="IPR045160">
    <property type="entry name" value="ATG16"/>
</dbReference>
<feature type="domain" description="Autophagy-related protein 16" evidence="6">
    <location>
        <begin position="13"/>
        <end position="202"/>
    </location>
</feature>
<reference evidence="7" key="1">
    <citation type="submission" date="2007-04" db="EMBL/GenBank/DDBJ databases">
        <title>Annotation of Pediculus humanus corporis strain USDA.</title>
        <authorList>
            <person name="Kirkness E."/>
            <person name="Hannick L."/>
            <person name="Hass B."/>
            <person name="Bruggner R."/>
            <person name="Lawson D."/>
            <person name="Bidwell S."/>
            <person name="Joardar V."/>
            <person name="Caler E."/>
            <person name="Walenz B."/>
            <person name="Inman J."/>
            <person name="Schobel S."/>
            <person name="Galinsky K."/>
            <person name="Amedeo P."/>
            <person name="Strausberg R."/>
        </authorList>
    </citation>
    <scope>NUCLEOTIDE SEQUENCE</scope>
    <source>
        <strain evidence="7">USDA</strain>
    </source>
</reference>
<dbReference type="KEGG" id="phu:Phum_PHUM495740"/>
<dbReference type="InterPro" id="IPR019775">
    <property type="entry name" value="WD40_repeat_CS"/>
</dbReference>
<dbReference type="InParanoid" id="E0VX60"/>
<keyword evidence="5" id="KW-0175">Coiled coil</keyword>
<dbReference type="PROSITE" id="PS50082">
    <property type="entry name" value="WD_REPEATS_2"/>
    <property type="match status" value="2"/>
</dbReference>
<evidence type="ECO:0000313" key="9">
    <source>
        <dbReference type="Proteomes" id="UP000009046"/>
    </source>
</evidence>
<reference evidence="7" key="2">
    <citation type="submission" date="2007-04" db="EMBL/GenBank/DDBJ databases">
        <title>The genome of the human body louse.</title>
        <authorList>
            <consortium name="The Human Body Louse Genome Consortium"/>
            <person name="Kirkness E."/>
            <person name="Walenz B."/>
            <person name="Hass B."/>
            <person name="Bruggner R."/>
            <person name="Strausberg R."/>
        </authorList>
    </citation>
    <scope>NUCLEOTIDE SEQUENCE</scope>
    <source>
        <strain evidence="7">USDA</strain>
    </source>
</reference>
<evidence type="ECO:0000313" key="7">
    <source>
        <dbReference type="EMBL" id="EEB17966.1"/>
    </source>
</evidence>
<feature type="repeat" description="WD" evidence="4">
    <location>
        <begin position="254"/>
        <end position="288"/>
    </location>
</feature>
<dbReference type="OMA" id="YCFADLI"/>
<keyword evidence="9" id="KW-1185">Reference proteome</keyword>
<dbReference type="GO" id="GO:0034045">
    <property type="term" value="C:phagophore assembly site membrane"/>
    <property type="evidence" value="ECO:0007669"/>
    <property type="project" value="TreeGrafter"/>
</dbReference>
<dbReference type="EMBL" id="AAZO01006007">
    <property type="status" value="NOT_ANNOTATED_CDS"/>
    <property type="molecule type" value="Genomic_DNA"/>
</dbReference>
<dbReference type="GO" id="GO:0034274">
    <property type="term" value="C:Atg12-Atg5-Atg16 complex"/>
    <property type="evidence" value="ECO:0007669"/>
    <property type="project" value="TreeGrafter"/>
</dbReference>
<dbReference type="RefSeq" id="XP_002430704.1">
    <property type="nucleotide sequence ID" value="XM_002430659.1"/>
</dbReference>
<dbReference type="InterPro" id="IPR015943">
    <property type="entry name" value="WD40/YVTN_repeat-like_dom_sf"/>
</dbReference>
<dbReference type="OrthoDB" id="6262491at2759"/>
<comment type="similarity">
    <text evidence="1">Belongs to the WD repeat ATG16 family.</text>
</comment>
<evidence type="ECO:0000256" key="2">
    <source>
        <dbReference type="ARBA" id="ARBA00022574"/>
    </source>
</evidence>
<evidence type="ECO:0000259" key="6">
    <source>
        <dbReference type="Pfam" id="PF08614"/>
    </source>
</evidence>
<feature type="coiled-coil region" evidence="5">
    <location>
        <begin position="42"/>
        <end position="98"/>
    </location>
</feature>
<dbReference type="Proteomes" id="UP000009046">
    <property type="component" value="Unassembled WGS sequence"/>
</dbReference>
<dbReference type="AlphaFoldDB" id="E0VX60"/>
<proteinExistence type="inferred from homology"/>
<gene>
    <name evidence="8" type="primary">8236001</name>
    <name evidence="7" type="ORF">Phum_PHUM495740</name>
</gene>
<keyword evidence="3" id="KW-0677">Repeat</keyword>
<dbReference type="SMART" id="SM00320">
    <property type="entry name" value="WD40"/>
    <property type="match status" value="2"/>
</dbReference>
<dbReference type="PROSITE" id="PS00678">
    <property type="entry name" value="WD_REPEATS_1"/>
    <property type="match status" value="1"/>
</dbReference>
<dbReference type="SUPFAM" id="SSF50978">
    <property type="entry name" value="WD40 repeat-like"/>
    <property type="match status" value="1"/>
</dbReference>
<evidence type="ECO:0000256" key="5">
    <source>
        <dbReference type="SAM" id="Coils"/>
    </source>
</evidence>
<keyword evidence="2 4" id="KW-0853">WD repeat</keyword>
<dbReference type="CTD" id="8236001"/>
<dbReference type="VEuPathDB" id="VectorBase:PHUM495740"/>
<dbReference type="GO" id="GO:0000045">
    <property type="term" value="P:autophagosome assembly"/>
    <property type="evidence" value="ECO:0007669"/>
    <property type="project" value="InterPro"/>
</dbReference>
<feature type="coiled-coil region" evidence="5">
    <location>
        <begin position="162"/>
        <end position="218"/>
    </location>
</feature>
<dbReference type="PANTHER" id="PTHR19878:SF8">
    <property type="entry name" value="AUTOPHAGY-RELATED 16, ISOFORM F"/>
    <property type="match status" value="1"/>
</dbReference>
<dbReference type="Gene3D" id="2.130.10.10">
    <property type="entry name" value="YVTN repeat-like/Quinoprotein amine dehydrogenase"/>
    <property type="match status" value="1"/>
</dbReference>
<dbReference type="InterPro" id="IPR036322">
    <property type="entry name" value="WD40_repeat_dom_sf"/>
</dbReference>
<dbReference type="GO" id="GO:0000421">
    <property type="term" value="C:autophagosome membrane"/>
    <property type="evidence" value="ECO:0007669"/>
    <property type="project" value="TreeGrafter"/>
</dbReference>
<evidence type="ECO:0000256" key="4">
    <source>
        <dbReference type="PROSITE-ProRule" id="PRU00221"/>
    </source>
</evidence>
<sequence>MVDRESSNWKLFIIEEIRKRNRNEINYFADLIFYNNKLIEDCTILRDENLQLTIKNEKLRKEFREGGGGGSGANLDKIQSLEQKILHQQEELTSLHKRRGEYAQQIVDLNTEVQLCKKTIAERDAKIANQDEIIKSLKVEVSLYVNHIKELDVLNQTIRDEHTALQLAFSSLEEKLRQVQSENQRLVDRLMKYKSKDADKLNEENENFMKKKQAVMLKELEEAVKESNRGVSPEVAFVMPMTVTAVPTSPYVHVDVHDGEVNAVRWSPVDRLVATGGADRKVKLWDVSKVGMCENKGILIGSNAGVMSVDFDSTGTLILAASNDFASRVWTVADQRLRILNICT</sequence>
<dbReference type="EnsemblMetazoa" id="PHUM495740-RA">
    <property type="protein sequence ID" value="PHUM495740-PA"/>
    <property type="gene ID" value="PHUM495740"/>
</dbReference>
<name>E0VX60_PEDHC</name>
<evidence type="ECO:0000256" key="3">
    <source>
        <dbReference type="ARBA" id="ARBA00022737"/>
    </source>
</evidence>
<dbReference type="InterPro" id="IPR013923">
    <property type="entry name" value="Autophagy-rel_prot_16_dom"/>
</dbReference>
<dbReference type="HOGENOM" id="CLU_000288_57_10_1"/>
<evidence type="ECO:0000256" key="1">
    <source>
        <dbReference type="ARBA" id="ARBA00009271"/>
    </source>
</evidence>
<dbReference type="Pfam" id="PF00400">
    <property type="entry name" value="WD40"/>
    <property type="match status" value="2"/>
</dbReference>
<dbReference type="STRING" id="121224.E0VX60"/>
<dbReference type="EMBL" id="DS235829">
    <property type="protein sequence ID" value="EEB17966.1"/>
    <property type="molecule type" value="Genomic_DNA"/>
</dbReference>
<feature type="repeat" description="WD" evidence="4">
    <location>
        <begin position="299"/>
        <end position="332"/>
    </location>
</feature>
<organism>
    <name type="scientific">Pediculus humanus subsp. corporis</name>
    <name type="common">Body louse</name>
    <dbReference type="NCBI Taxonomy" id="121224"/>
    <lineage>
        <taxon>Eukaryota</taxon>
        <taxon>Metazoa</taxon>
        <taxon>Ecdysozoa</taxon>
        <taxon>Arthropoda</taxon>
        <taxon>Hexapoda</taxon>
        <taxon>Insecta</taxon>
        <taxon>Pterygota</taxon>
        <taxon>Neoptera</taxon>
        <taxon>Paraneoptera</taxon>
        <taxon>Psocodea</taxon>
        <taxon>Troctomorpha</taxon>
        <taxon>Phthiraptera</taxon>
        <taxon>Anoplura</taxon>
        <taxon>Pediculidae</taxon>
        <taxon>Pediculus</taxon>
    </lineage>
</organism>
<accession>E0VX60</accession>
<dbReference type="PROSITE" id="PS50294">
    <property type="entry name" value="WD_REPEATS_REGION"/>
    <property type="match status" value="1"/>
</dbReference>
<dbReference type="CDD" id="cd22887">
    <property type="entry name" value="Atg16_CCD"/>
    <property type="match status" value="1"/>
</dbReference>
<dbReference type="Pfam" id="PF08614">
    <property type="entry name" value="ATG16"/>
    <property type="match status" value="1"/>
</dbReference>
<dbReference type="PANTHER" id="PTHR19878">
    <property type="entry name" value="AUTOPHAGY PROTEIN 16-LIKE"/>
    <property type="match status" value="1"/>
</dbReference>